<dbReference type="Pfam" id="PF00076">
    <property type="entry name" value="RRM_1"/>
    <property type="match status" value="1"/>
</dbReference>
<sequence>MIFLVESKQVVVTNLNKNENLSTIEYYFKTVGQIDKIERNTNNWIITYNDDDSAIDAVVCYNNQKINGNQIQVSFLKKIEPNFNESKKSKRPLTALTPSSSSENVSDLDLIKCLDEFETPKRLCIDKIRQNSVEIVESTRGVNSETHPIILNNYTPDVSGNPEYPIVLSNSEPEKHYSKKLAKKIVYEDDCTEEEDSERDESEEEEDDEDESDNEDEYDSEIYTNESYSNEYYEEYMSDYYDDSYDIDAYIDHCYYINERMAYNNYHYPTVLSTHYIYQNRNNSKSNTIQVQESKSNDDILLELSLYELIHQNARDETSKILNEKTSKSSKSVIVEESDSFVLSLICPITKTRLDNPGRGEECKHLECFNIKAYMQMNQKQNLRIDILKQFDKDVIELKKVDNVWKPYEKNFENNLVFIELS</sequence>
<dbReference type="Gene3D" id="3.30.70.330">
    <property type="match status" value="1"/>
</dbReference>
<dbReference type="SUPFAM" id="SSF54928">
    <property type="entry name" value="RNA-binding domain, RBD"/>
    <property type="match status" value="1"/>
</dbReference>
<dbReference type="AlphaFoldDB" id="A0A813Z7S2"/>
<evidence type="ECO:0000313" key="9">
    <source>
        <dbReference type="EMBL" id="CAF0895057.1"/>
    </source>
</evidence>
<evidence type="ECO:0000256" key="3">
    <source>
        <dbReference type="ARBA" id="ARBA00022833"/>
    </source>
</evidence>
<dbReference type="CDD" id="cd00590">
    <property type="entry name" value="RRM_SF"/>
    <property type="match status" value="1"/>
</dbReference>
<dbReference type="InterPro" id="IPR004181">
    <property type="entry name" value="Znf_MIZ"/>
</dbReference>
<dbReference type="GO" id="GO:0003723">
    <property type="term" value="F:RNA binding"/>
    <property type="evidence" value="ECO:0007669"/>
    <property type="project" value="UniProtKB-UniRule"/>
</dbReference>
<dbReference type="PROSITE" id="PS50102">
    <property type="entry name" value="RRM"/>
    <property type="match status" value="1"/>
</dbReference>
<feature type="domain" description="SP-RING-type" evidence="8">
    <location>
        <begin position="330"/>
        <end position="414"/>
    </location>
</feature>
<evidence type="ECO:0000313" key="10">
    <source>
        <dbReference type="Proteomes" id="UP000663879"/>
    </source>
</evidence>
<dbReference type="Proteomes" id="UP000663879">
    <property type="component" value="Unassembled WGS sequence"/>
</dbReference>
<dbReference type="GO" id="GO:0008270">
    <property type="term" value="F:zinc ion binding"/>
    <property type="evidence" value="ECO:0007669"/>
    <property type="project" value="UniProtKB-KW"/>
</dbReference>
<dbReference type="PANTHER" id="PTHR10782">
    <property type="entry name" value="ZINC FINGER MIZ DOMAIN-CONTAINING PROTEIN"/>
    <property type="match status" value="1"/>
</dbReference>
<evidence type="ECO:0000259" key="8">
    <source>
        <dbReference type="PROSITE" id="PS51044"/>
    </source>
</evidence>
<dbReference type="EMBL" id="CAJNOC010001842">
    <property type="protein sequence ID" value="CAF0895057.1"/>
    <property type="molecule type" value="Genomic_DNA"/>
</dbReference>
<dbReference type="OrthoDB" id="6510781at2759"/>
<dbReference type="InterPro" id="IPR000504">
    <property type="entry name" value="RRM_dom"/>
</dbReference>
<keyword evidence="3" id="KW-0862">Zinc</keyword>
<proteinExistence type="predicted"/>
<dbReference type="GO" id="GO:0016925">
    <property type="term" value="P:protein sumoylation"/>
    <property type="evidence" value="ECO:0007669"/>
    <property type="project" value="TreeGrafter"/>
</dbReference>
<feature type="region of interest" description="Disordered" evidence="6">
    <location>
        <begin position="188"/>
        <end position="230"/>
    </location>
</feature>
<dbReference type="PROSITE" id="PS51044">
    <property type="entry name" value="ZF_SP_RING"/>
    <property type="match status" value="1"/>
</dbReference>
<organism evidence="9 10">
    <name type="scientific">Brachionus calyciflorus</name>
    <dbReference type="NCBI Taxonomy" id="104777"/>
    <lineage>
        <taxon>Eukaryota</taxon>
        <taxon>Metazoa</taxon>
        <taxon>Spiralia</taxon>
        <taxon>Gnathifera</taxon>
        <taxon>Rotifera</taxon>
        <taxon>Eurotatoria</taxon>
        <taxon>Monogononta</taxon>
        <taxon>Pseudotrocha</taxon>
        <taxon>Ploima</taxon>
        <taxon>Brachionidae</taxon>
        <taxon>Brachionus</taxon>
    </lineage>
</organism>
<dbReference type="InterPro" id="IPR013083">
    <property type="entry name" value="Znf_RING/FYVE/PHD"/>
</dbReference>
<keyword evidence="2 5" id="KW-0863">Zinc-finger</keyword>
<gene>
    <name evidence="9" type="ORF">OXX778_LOCUS11109</name>
</gene>
<keyword evidence="1" id="KW-0479">Metal-binding</keyword>
<dbReference type="GO" id="GO:0000785">
    <property type="term" value="C:chromatin"/>
    <property type="evidence" value="ECO:0007669"/>
    <property type="project" value="TreeGrafter"/>
</dbReference>
<accession>A0A813Z7S2</accession>
<feature type="compositionally biased region" description="Acidic residues" evidence="6">
    <location>
        <begin position="188"/>
        <end position="220"/>
    </location>
</feature>
<dbReference type="InterPro" id="IPR035979">
    <property type="entry name" value="RBD_domain_sf"/>
</dbReference>
<reference evidence="9" key="1">
    <citation type="submission" date="2021-02" db="EMBL/GenBank/DDBJ databases">
        <authorList>
            <person name="Nowell W R."/>
        </authorList>
    </citation>
    <scope>NUCLEOTIDE SEQUENCE</scope>
    <source>
        <strain evidence="9">Ploen Becks lab</strain>
    </source>
</reference>
<dbReference type="InterPro" id="IPR012677">
    <property type="entry name" value="Nucleotide-bd_a/b_plait_sf"/>
</dbReference>
<comment type="caution">
    <text evidence="9">The sequence shown here is derived from an EMBL/GenBank/DDBJ whole genome shotgun (WGS) entry which is preliminary data.</text>
</comment>
<feature type="domain" description="RRM" evidence="7">
    <location>
        <begin position="8"/>
        <end position="78"/>
    </location>
</feature>
<dbReference type="PANTHER" id="PTHR10782:SF4">
    <property type="entry name" value="TONALLI, ISOFORM E"/>
    <property type="match status" value="1"/>
</dbReference>
<dbReference type="Pfam" id="PF02891">
    <property type="entry name" value="zf-MIZ"/>
    <property type="match status" value="1"/>
</dbReference>
<evidence type="ECO:0000256" key="4">
    <source>
        <dbReference type="PROSITE-ProRule" id="PRU00176"/>
    </source>
</evidence>
<evidence type="ECO:0008006" key="11">
    <source>
        <dbReference type="Google" id="ProtNLM"/>
    </source>
</evidence>
<keyword evidence="10" id="KW-1185">Reference proteome</keyword>
<dbReference type="Gene3D" id="3.30.40.10">
    <property type="entry name" value="Zinc/RING finger domain, C3HC4 (zinc finger)"/>
    <property type="match status" value="1"/>
</dbReference>
<evidence type="ECO:0000259" key="7">
    <source>
        <dbReference type="PROSITE" id="PS50102"/>
    </source>
</evidence>
<protein>
    <recommendedName>
        <fullName evidence="11">RRM domain-containing protein</fullName>
    </recommendedName>
</protein>
<feature type="compositionally biased region" description="Low complexity" evidence="6">
    <location>
        <begin position="221"/>
        <end position="230"/>
    </location>
</feature>
<name>A0A813Z7S2_9BILA</name>
<dbReference type="GO" id="GO:0061665">
    <property type="term" value="F:SUMO ligase activity"/>
    <property type="evidence" value="ECO:0007669"/>
    <property type="project" value="TreeGrafter"/>
</dbReference>
<evidence type="ECO:0000256" key="1">
    <source>
        <dbReference type="ARBA" id="ARBA00022723"/>
    </source>
</evidence>
<evidence type="ECO:0000256" key="5">
    <source>
        <dbReference type="PROSITE-ProRule" id="PRU00452"/>
    </source>
</evidence>
<keyword evidence="4" id="KW-0694">RNA-binding</keyword>
<evidence type="ECO:0000256" key="2">
    <source>
        <dbReference type="ARBA" id="ARBA00022771"/>
    </source>
</evidence>
<evidence type="ECO:0000256" key="6">
    <source>
        <dbReference type="SAM" id="MobiDB-lite"/>
    </source>
</evidence>